<evidence type="ECO:0000313" key="2">
    <source>
        <dbReference type="Proteomes" id="UP001150581"/>
    </source>
</evidence>
<name>A0ACC1IWQ8_9FUNG</name>
<proteinExistence type="predicted"/>
<comment type="caution">
    <text evidence="1">The sequence shown here is derived from an EMBL/GenBank/DDBJ whole genome shotgun (WGS) entry which is preliminary data.</text>
</comment>
<dbReference type="EMBL" id="JANBPG010000007">
    <property type="protein sequence ID" value="KAJ1902066.1"/>
    <property type="molecule type" value="Genomic_DNA"/>
</dbReference>
<accession>A0ACC1IWQ8</accession>
<evidence type="ECO:0000313" key="1">
    <source>
        <dbReference type="EMBL" id="KAJ1902066.1"/>
    </source>
</evidence>
<gene>
    <name evidence="1" type="ORF">LPJ66_000315</name>
</gene>
<reference evidence="1" key="1">
    <citation type="submission" date="2022-07" db="EMBL/GenBank/DDBJ databases">
        <title>Phylogenomic reconstructions and comparative analyses of Kickxellomycotina fungi.</title>
        <authorList>
            <person name="Reynolds N.K."/>
            <person name="Stajich J.E."/>
            <person name="Barry K."/>
            <person name="Grigoriev I.V."/>
            <person name="Crous P."/>
            <person name="Smith M.E."/>
        </authorList>
    </citation>
    <scope>NUCLEOTIDE SEQUENCE</scope>
    <source>
        <strain evidence="1">Benny 63K</strain>
    </source>
</reference>
<keyword evidence="2" id="KW-1185">Reference proteome</keyword>
<organism evidence="1 2">
    <name type="scientific">Kickxella alabastrina</name>
    <dbReference type="NCBI Taxonomy" id="61397"/>
    <lineage>
        <taxon>Eukaryota</taxon>
        <taxon>Fungi</taxon>
        <taxon>Fungi incertae sedis</taxon>
        <taxon>Zoopagomycota</taxon>
        <taxon>Kickxellomycotina</taxon>
        <taxon>Kickxellomycetes</taxon>
        <taxon>Kickxellales</taxon>
        <taxon>Kickxellaceae</taxon>
        <taxon>Kickxella</taxon>
    </lineage>
</organism>
<protein>
    <submittedName>
        <fullName evidence="1">Uncharacterized protein</fullName>
    </submittedName>
</protein>
<dbReference type="Proteomes" id="UP001150581">
    <property type="component" value="Unassembled WGS sequence"/>
</dbReference>
<sequence>MLLADGRWQQHASQANFRSIPGSSNSSGNILLSNGLKEIPLELGLVPGYQGPVNIEIVVSGEAIEEAEVWVQRAGRPGIETVRLAQSAIGFTAQWLCTATGDAEHISMQIMMSGGVMTGTLGTLDISVSGCGDLAADSATNGFSKHVFCQMFEHREARKQQGKQQQQVLTRKHPLFSAWSAEDGPVFRATVKEMEEQAQAQRGRYRDLSRQTAHLREAHQVFMKQFQDAMDLLQGMPLFAPLHESFVLPLCQDIAQLLSTVCLNWDAVVVGGARKLYEASFKQLDERRAEFNQASEQFEGDLAKHLRTKAGKDDLKRDEAFGRVKLQFDSVRWTYFLDLWNATRGWAEAEMFIAALKWAKSVMRARETCRTPMVGQGTVGWFLGNVARACEEIRLEKSEVTEFHALMLNTAGAVAREEDEFVRVSLDGAQDDLAAEQNQDQDQEQDQGQQQQKQQQPRRRVGALRLSAVQSPDDSSGSSSQTVGPAGIPVNCGSLSSIASLASIVPAEGTRLIPTTTATTAGFSLSAGIEREGFLFSRSSSNGSSSSQGSGGVWRRHWCVTRDGRFYRHAPWRPLEADTRTPESLPLTTATVRVLMPEAKPAARRRFCFELITPAYHGVFQAGSDAEMAAWVDVLRRGIEHSLLHGASSSSVDSVRDSGHVLVSRFSRLSYLTKTPSSLYTASTVSVPALALNSSSNVSSSGSGSTGEEEADVLARLVVQPENALCADCGAARPEWCSINLGCLVCIECSGIHRGLGTHVSKVRSLTLDVTSFTPPTVALLLTTGNALNHSIYDPRGKSSGSSRQQYIELKYAQRALVDRSWAVEPGSALATALAKLEAAGWPLLVSLGSKQQQAAVAGEWGVERASWLLFAAIECGDVGAGLRALALGADANARLHIGSDIAVTPLLAALFGVPALPDLLSAQPGEHPVASLLEMAELLVLNGASVTWTDDASRMTALHAACVADSPLVAQYLVDKGADALATVRDGLRPLQMARGSQTREVVLGATQRAEKQRAENTLPMLSAAEMPQSRRSIDGHTVLSAARRFTQSLGGSGGLGGSRMSVSTERPSMMELGTPADAAAVGLSLGGGWLTSFGSASAKRESVRRRVVSTARERRREMLPAIMSDNDEPPSGDEFKMTRSKSLVRSASAAMATSPVDESAPLQMVPLMDTPTPLRTSQSTHALKSATDPLTPTTPGAQQRPKTSLSAASSFVDIKSDMSFSKSFDASRFHANLYGPMEDSEEDTKWGRKRSKSRGAFGLRMSSSAEGFSAFGPPKIEEGGNAGKSVFRLLQKQSRMSFNGLFGRSDKKPA</sequence>